<protein>
    <submittedName>
        <fullName evidence="1">Uncharacterized protein</fullName>
    </submittedName>
</protein>
<dbReference type="Proteomes" id="UP000018362">
    <property type="component" value="Unassembled WGS sequence"/>
</dbReference>
<sequence>MAEYKDGGKTYVFQTRDYAEHQMFQTALKCGTLFGRIALWPSGSDQAIYSEVIRLK</sequence>
<name>R6C6T4_9BACT</name>
<evidence type="ECO:0000313" key="2">
    <source>
        <dbReference type="Proteomes" id="UP000018362"/>
    </source>
</evidence>
<comment type="caution">
    <text evidence="1">The sequence shown here is derived from an EMBL/GenBank/DDBJ whole genome shotgun (WGS) entry which is preliminary data.</text>
</comment>
<dbReference type="Gene3D" id="2.60.40.2060">
    <property type="match status" value="1"/>
</dbReference>
<accession>R6C6T4</accession>
<evidence type="ECO:0000313" key="1">
    <source>
        <dbReference type="EMBL" id="CDA72218.1"/>
    </source>
</evidence>
<reference evidence="1" key="1">
    <citation type="submission" date="2012-11" db="EMBL/GenBank/DDBJ databases">
        <title>Dependencies among metagenomic species, viruses, plasmids and units of genetic variation.</title>
        <authorList>
            <person name="Nielsen H.B."/>
            <person name="Almeida M."/>
            <person name="Juncker A.S."/>
            <person name="Rasmussen S."/>
            <person name="Li J."/>
            <person name="Sunagawa S."/>
            <person name="Plichta D."/>
            <person name="Gautier L."/>
            <person name="Le Chatelier E."/>
            <person name="Peletier E."/>
            <person name="Bonde I."/>
            <person name="Nielsen T."/>
            <person name="Manichanh C."/>
            <person name="Arumugam M."/>
            <person name="Batto J."/>
            <person name="Santos M.B.Q.D."/>
            <person name="Blom N."/>
            <person name="Borruel N."/>
            <person name="Burgdorf K.S."/>
            <person name="Boumezbeur F."/>
            <person name="Casellas F."/>
            <person name="Dore J."/>
            <person name="Guarner F."/>
            <person name="Hansen T."/>
            <person name="Hildebrand F."/>
            <person name="Kaas R.S."/>
            <person name="Kennedy S."/>
            <person name="Kristiansen K."/>
            <person name="Kultima J.R."/>
            <person name="Leonard P."/>
            <person name="Levenez F."/>
            <person name="Lund O."/>
            <person name="Moumen B."/>
            <person name="Le Paslier D."/>
            <person name="Pons N."/>
            <person name="Pedersen O."/>
            <person name="Prifti E."/>
            <person name="Qin J."/>
            <person name="Raes J."/>
            <person name="Tap J."/>
            <person name="Tims S."/>
            <person name="Ussery D.W."/>
            <person name="Yamada T."/>
            <person name="MetaHit consortium"/>
            <person name="Renault P."/>
            <person name="Sicheritz-Ponten T."/>
            <person name="Bork P."/>
            <person name="Wang J."/>
            <person name="Brunak S."/>
            <person name="Ehrlich S.D."/>
        </authorList>
    </citation>
    <scope>NUCLEOTIDE SEQUENCE [LARGE SCALE GENOMIC DNA]</scope>
</reference>
<proteinExistence type="predicted"/>
<dbReference type="AlphaFoldDB" id="R6C6T4"/>
<gene>
    <name evidence="1" type="ORF">BN509_00464</name>
</gene>
<organism evidence="1 2">
    <name type="scientific">Phocaeicola coprocola CAG:162</name>
    <dbReference type="NCBI Taxonomy" id="1263040"/>
    <lineage>
        <taxon>Bacteria</taxon>
        <taxon>Pseudomonadati</taxon>
        <taxon>Bacteroidota</taxon>
        <taxon>Bacteroidia</taxon>
        <taxon>Bacteroidales</taxon>
        <taxon>Bacteroidaceae</taxon>
        <taxon>Phocaeicola</taxon>
    </lineage>
</organism>
<dbReference type="EMBL" id="CBCJ010000194">
    <property type="protein sequence ID" value="CDA72218.1"/>
    <property type="molecule type" value="Genomic_DNA"/>
</dbReference>